<keyword evidence="1" id="KW-0812">Transmembrane</keyword>
<proteinExistence type="predicted"/>
<feature type="transmembrane region" description="Helical" evidence="1">
    <location>
        <begin position="27"/>
        <end position="48"/>
    </location>
</feature>
<dbReference type="STRING" id="402596.SAMN04489844_3076"/>
<evidence type="ECO:0000313" key="2">
    <source>
        <dbReference type="EMBL" id="SEC83161.1"/>
    </source>
</evidence>
<feature type="transmembrane region" description="Helical" evidence="1">
    <location>
        <begin position="84"/>
        <end position="104"/>
    </location>
</feature>
<dbReference type="EMBL" id="FNRT01000002">
    <property type="protein sequence ID" value="SEC83161.1"/>
    <property type="molecule type" value="Genomic_DNA"/>
</dbReference>
<protein>
    <submittedName>
        <fullName evidence="2">Uncharacterized protein</fullName>
    </submittedName>
</protein>
<keyword evidence="1" id="KW-0472">Membrane</keyword>
<dbReference type="RefSeq" id="WP_090969909.1">
    <property type="nucleotide sequence ID" value="NZ_FNRT01000002.1"/>
</dbReference>
<name>A0A1H4VRX1_9ACTN</name>
<dbReference type="Proteomes" id="UP000198742">
    <property type="component" value="Unassembled WGS sequence"/>
</dbReference>
<feature type="transmembrane region" description="Helical" evidence="1">
    <location>
        <begin position="60"/>
        <end position="78"/>
    </location>
</feature>
<evidence type="ECO:0000256" key="1">
    <source>
        <dbReference type="SAM" id="Phobius"/>
    </source>
</evidence>
<gene>
    <name evidence="2" type="ORF">SAMN04489844_3076</name>
</gene>
<sequence length="113" mass="11425">MPLLLGHLVVAAAVTVAVGLLTGGGWAFLVGIALALSLWLMLFAGSYATRPGESRRTTSVGQYALAAVVGVVLGYAMFRLGGNPSFWAVGFIMAGVIVPAGSAASRESRTGSA</sequence>
<organism evidence="2 3">
    <name type="scientific">Nocardioides exalbidus</name>
    <dbReference type="NCBI Taxonomy" id="402596"/>
    <lineage>
        <taxon>Bacteria</taxon>
        <taxon>Bacillati</taxon>
        <taxon>Actinomycetota</taxon>
        <taxon>Actinomycetes</taxon>
        <taxon>Propionibacteriales</taxon>
        <taxon>Nocardioidaceae</taxon>
        <taxon>Nocardioides</taxon>
    </lineage>
</organism>
<accession>A0A1H4VRX1</accession>
<reference evidence="3" key="1">
    <citation type="submission" date="2016-10" db="EMBL/GenBank/DDBJ databases">
        <authorList>
            <person name="Varghese N."/>
            <person name="Submissions S."/>
        </authorList>
    </citation>
    <scope>NUCLEOTIDE SEQUENCE [LARGE SCALE GENOMIC DNA]</scope>
    <source>
        <strain evidence="3">DSM 22017</strain>
    </source>
</reference>
<dbReference type="OrthoDB" id="4950341at2"/>
<keyword evidence="1" id="KW-1133">Transmembrane helix</keyword>
<evidence type="ECO:0000313" key="3">
    <source>
        <dbReference type="Proteomes" id="UP000198742"/>
    </source>
</evidence>
<keyword evidence="3" id="KW-1185">Reference proteome</keyword>
<dbReference type="AlphaFoldDB" id="A0A1H4VRX1"/>